<name>A0A937X9M8_UNCEI</name>
<evidence type="ECO:0000256" key="1">
    <source>
        <dbReference type="ARBA" id="ARBA00007705"/>
    </source>
</evidence>
<evidence type="ECO:0000256" key="7">
    <source>
        <dbReference type="ARBA" id="ARBA00022722"/>
    </source>
</evidence>
<dbReference type="SMART" id="SM00474">
    <property type="entry name" value="35EXOc"/>
    <property type="match status" value="1"/>
</dbReference>
<evidence type="ECO:0000256" key="6">
    <source>
        <dbReference type="ARBA" id="ARBA00022705"/>
    </source>
</evidence>
<evidence type="ECO:0000259" key="17">
    <source>
        <dbReference type="SMART" id="SM00474"/>
    </source>
</evidence>
<dbReference type="FunFam" id="1.10.150.20:FF:000002">
    <property type="entry name" value="DNA polymerase I"/>
    <property type="match status" value="1"/>
</dbReference>
<reference evidence="20" key="1">
    <citation type="submission" date="2019-03" db="EMBL/GenBank/DDBJ databases">
        <title>Lake Tanganyika Metagenome-Assembled Genomes (MAGs).</title>
        <authorList>
            <person name="Tran P."/>
        </authorList>
    </citation>
    <scope>NUCLEOTIDE SEQUENCE</scope>
    <source>
        <strain evidence="20">M_DeepCast_400m_m2_100</strain>
    </source>
</reference>
<evidence type="ECO:0000256" key="10">
    <source>
        <dbReference type="ARBA" id="ARBA00022839"/>
    </source>
</evidence>
<comment type="catalytic activity">
    <reaction evidence="14 16">
        <text>DNA(n) + a 2'-deoxyribonucleoside 5'-triphosphate = DNA(n+1) + diphosphate</text>
        <dbReference type="Rhea" id="RHEA:22508"/>
        <dbReference type="Rhea" id="RHEA-COMP:17339"/>
        <dbReference type="Rhea" id="RHEA-COMP:17340"/>
        <dbReference type="ChEBI" id="CHEBI:33019"/>
        <dbReference type="ChEBI" id="CHEBI:61560"/>
        <dbReference type="ChEBI" id="CHEBI:173112"/>
        <dbReference type="EC" id="2.7.7.7"/>
    </reaction>
</comment>
<evidence type="ECO:0000256" key="15">
    <source>
        <dbReference type="NCBIfam" id="TIGR00593"/>
    </source>
</evidence>
<keyword evidence="4 16" id="KW-0808">Transferase</keyword>
<dbReference type="InterPro" id="IPR008918">
    <property type="entry name" value="HhH2"/>
</dbReference>
<dbReference type="NCBIfam" id="NF004397">
    <property type="entry name" value="PRK05755.1"/>
    <property type="match status" value="1"/>
</dbReference>
<dbReference type="CDD" id="cd09898">
    <property type="entry name" value="H3TH_53EXO"/>
    <property type="match status" value="1"/>
</dbReference>
<evidence type="ECO:0000256" key="16">
    <source>
        <dbReference type="RuleBase" id="RU004460"/>
    </source>
</evidence>
<accession>A0A937X9M8</accession>
<keyword evidence="6 16" id="KW-0235">DNA replication</keyword>
<feature type="domain" description="3'-5' exonuclease" evidence="17">
    <location>
        <begin position="364"/>
        <end position="548"/>
    </location>
</feature>
<dbReference type="GO" id="GO:0006261">
    <property type="term" value="P:DNA-templated DNA replication"/>
    <property type="evidence" value="ECO:0007669"/>
    <property type="project" value="UniProtKB-UniRule"/>
</dbReference>
<evidence type="ECO:0000256" key="4">
    <source>
        <dbReference type="ARBA" id="ARBA00022679"/>
    </source>
</evidence>
<dbReference type="InterPro" id="IPR002421">
    <property type="entry name" value="5-3_exonuclease"/>
</dbReference>
<dbReference type="InterPro" id="IPR036397">
    <property type="entry name" value="RNaseH_sf"/>
</dbReference>
<comment type="function">
    <text evidence="16">In addition to polymerase activity, this DNA polymerase exhibits 3'-5' and 5'-3' exonuclease activity.</text>
</comment>
<evidence type="ECO:0000256" key="2">
    <source>
        <dbReference type="ARBA" id="ARBA00012417"/>
    </source>
</evidence>
<dbReference type="Pfam" id="PF02739">
    <property type="entry name" value="5_3_exonuc_N"/>
    <property type="match status" value="1"/>
</dbReference>
<dbReference type="InterPro" id="IPR018320">
    <property type="entry name" value="DNA_polymerase_1"/>
</dbReference>
<dbReference type="Gene3D" id="3.40.50.1010">
    <property type="entry name" value="5'-nuclease"/>
    <property type="match status" value="1"/>
</dbReference>
<dbReference type="SUPFAM" id="SSF56672">
    <property type="entry name" value="DNA/RNA polymerases"/>
    <property type="match status" value="1"/>
</dbReference>
<dbReference type="PROSITE" id="PS00447">
    <property type="entry name" value="DNA_POLYMERASE_A"/>
    <property type="match status" value="1"/>
</dbReference>
<dbReference type="Pfam" id="PF01612">
    <property type="entry name" value="DNA_pol_A_exo1"/>
    <property type="match status" value="1"/>
</dbReference>
<dbReference type="NCBIfam" id="TIGR00593">
    <property type="entry name" value="pola"/>
    <property type="match status" value="1"/>
</dbReference>
<keyword evidence="5 16" id="KW-0548">Nucleotidyltransferase</keyword>
<dbReference type="InterPro" id="IPR020046">
    <property type="entry name" value="5-3_exonucl_a-hlix_arch_N"/>
</dbReference>
<evidence type="ECO:0000256" key="3">
    <source>
        <dbReference type="ARBA" id="ARBA00020311"/>
    </source>
</evidence>
<comment type="caution">
    <text evidence="20">The sequence shown here is derived from an EMBL/GenBank/DDBJ whole genome shotgun (WGS) entry which is preliminary data.</text>
</comment>
<dbReference type="InterPro" id="IPR002562">
    <property type="entry name" value="3'-5'_exonuclease_dom"/>
</dbReference>
<dbReference type="InterPro" id="IPR012337">
    <property type="entry name" value="RNaseH-like_sf"/>
</dbReference>
<dbReference type="SMART" id="SM00279">
    <property type="entry name" value="HhH2"/>
    <property type="match status" value="1"/>
</dbReference>
<dbReference type="Gene3D" id="1.20.1060.10">
    <property type="entry name" value="Taq DNA Polymerase, Chain T, domain 4"/>
    <property type="match status" value="1"/>
</dbReference>
<dbReference type="InterPro" id="IPR001098">
    <property type="entry name" value="DNA-dir_DNA_pol_A_palm_dom"/>
</dbReference>
<dbReference type="SUPFAM" id="SSF47807">
    <property type="entry name" value="5' to 3' exonuclease, C-terminal subdomain"/>
    <property type="match status" value="1"/>
</dbReference>
<keyword evidence="11 16" id="KW-0239">DNA-directed DNA polymerase</keyword>
<dbReference type="AlphaFoldDB" id="A0A937X9M8"/>
<dbReference type="InterPro" id="IPR002298">
    <property type="entry name" value="DNA_polymerase_A"/>
</dbReference>
<dbReference type="Gene3D" id="1.10.150.20">
    <property type="entry name" value="5' to 3' exonuclease, C-terminal subdomain"/>
    <property type="match status" value="2"/>
</dbReference>
<dbReference type="Pfam" id="PF01367">
    <property type="entry name" value="5_3_exonuc"/>
    <property type="match status" value="1"/>
</dbReference>
<dbReference type="FunFam" id="1.20.1060.10:FF:000001">
    <property type="entry name" value="DNA polymerase I"/>
    <property type="match status" value="1"/>
</dbReference>
<dbReference type="PANTHER" id="PTHR10133">
    <property type="entry name" value="DNA POLYMERASE I"/>
    <property type="match status" value="1"/>
</dbReference>
<evidence type="ECO:0000256" key="11">
    <source>
        <dbReference type="ARBA" id="ARBA00022932"/>
    </source>
</evidence>
<evidence type="ECO:0000313" key="21">
    <source>
        <dbReference type="Proteomes" id="UP000748308"/>
    </source>
</evidence>
<dbReference type="SMART" id="SM00482">
    <property type="entry name" value="POLAc"/>
    <property type="match status" value="1"/>
</dbReference>
<sequence>MSAGPEAPERLFLVDAMGLLFRAHFAFAGRRLTTGGGLPTGALHGFLVALLSLLREERARLVAVAFDAPGPTFRHERYPAYKAARPETPPELLAQIPYLRRLVDAFGLARLEEPGLEADDLIGSLARRCVEQGGEAVIVSADKDFSQLIGPRVRQWVPPRGPEPARWIEEAQVEERFGVRPAQFVDYLALTGDASDGIPGVKGVGPKTAAALLRAHGSLAGIYARLEGIEPTGLRDRLAAGRADAELSRELATIRTDAAEARIEELRAPDPSSRLQLRALLRELELRRLEASLFPPAPEEPRQGSLLDDPALAAGAARRGGARPAVGGGFAAADGEAPGVALQAADGEAPGVALQAADGWNRDYRLLATREALAGFLAAYDPALGPLAIDTETTGLDARRASLVGVSLCRSPGQAGYIPLGHEGGGNLEIEIARELLAPLLAGERIWKVAQNLGFDLPVLARHRFELRGPLGDTMLASYIRDPEARHGLDDLCLELLRHRKIPIAALIGPGGAQRSMAQLAPEDVRDYACEDADAVARLWPILRRRVEEAQGWRLFEEVEMPLVPVLAGMEERGIALEPAILEALGERLEGEMAGAEEEIHRLAGRPFNVRSPKQLQVVLYGDLKLAPRRRTKTGYSTDQETLQELAAGHPLPRRVLEYRQLEKLKSTYIEALPRMRDPETGRVHTRFNQAVTATGRLSSSEPNLQNIPVRSALGREIRRAFVAPRGRLLLSADYSQIELRILAHLAEDADLLAAFRRGEDIHRATAARVFGADPGAVTAEMRTRAKAVNFGVIYGMGAPRLAAELGIPVKEAAAFIGDYFRKLPGVRAYVQDCVARARERGYAETLLGRRRYLPALSAPPGRDRAAAERMALNTTIQGSAADLIKAAMAALDRRLREWRPRAWLLLQVHDELLLEVDEEEREGVESEVRATMESIVELRAPLLVECGHGRSWYEAHA</sequence>
<dbReference type="CDD" id="cd06139">
    <property type="entry name" value="DNA_polA_I_Ecoli_like_exo"/>
    <property type="match status" value="1"/>
</dbReference>
<evidence type="ECO:0000256" key="8">
    <source>
        <dbReference type="ARBA" id="ARBA00022763"/>
    </source>
</evidence>
<dbReference type="Gene3D" id="3.30.70.370">
    <property type="match status" value="1"/>
</dbReference>
<dbReference type="EC" id="2.7.7.7" evidence="2 15"/>
<dbReference type="CDD" id="cd09859">
    <property type="entry name" value="PIN_53EXO"/>
    <property type="match status" value="1"/>
</dbReference>
<dbReference type="InterPro" id="IPR020045">
    <property type="entry name" value="DNA_polI_H3TH"/>
</dbReference>
<keyword evidence="8 16" id="KW-0227">DNA damage</keyword>
<dbReference type="InterPro" id="IPR019760">
    <property type="entry name" value="DNA-dir_DNA_pol_A_CS"/>
</dbReference>
<evidence type="ECO:0000256" key="5">
    <source>
        <dbReference type="ARBA" id="ARBA00022695"/>
    </source>
</evidence>
<dbReference type="InterPro" id="IPR036279">
    <property type="entry name" value="5-3_exonuclease_C_sf"/>
</dbReference>
<dbReference type="Gene3D" id="3.30.420.10">
    <property type="entry name" value="Ribonuclease H-like superfamily/Ribonuclease H"/>
    <property type="match status" value="1"/>
</dbReference>
<dbReference type="GO" id="GO:0008409">
    <property type="term" value="F:5'-3' exonuclease activity"/>
    <property type="evidence" value="ECO:0007669"/>
    <property type="project" value="UniProtKB-UniRule"/>
</dbReference>
<comment type="similarity">
    <text evidence="1 16">Belongs to the DNA polymerase type-A family.</text>
</comment>
<dbReference type="GO" id="GO:0003677">
    <property type="term" value="F:DNA binding"/>
    <property type="evidence" value="ECO:0007669"/>
    <property type="project" value="UniProtKB-UniRule"/>
</dbReference>
<dbReference type="GO" id="GO:0008408">
    <property type="term" value="F:3'-5' exonuclease activity"/>
    <property type="evidence" value="ECO:0007669"/>
    <property type="project" value="UniProtKB-UniRule"/>
</dbReference>
<evidence type="ECO:0000259" key="19">
    <source>
        <dbReference type="SMART" id="SM00482"/>
    </source>
</evidence>
<dbReference type="Proteomes" id="UP000748308">
    <property type="component" value="Unassembled WGS sequence"/>
</dbReference>
<feature type="domain" description="5'-3' exonuclease" evidence="18">
    <location>
        <begin position="7"/>
        <end position="269"/>
    </location>
</feature>
<keyword evidence="9 16" id="KW-0378">Hydrolase</keyword>
<gene>
    <name evidence="16 20" type="primary">polA</name>
    <name evidence="20" type="ORF">FJY75_07865</name>
</gene>
<organism evidence="20 21">
    <name type="scientific">Eiseniibacteriota bacterium</name>
    <dbReference type="NCBI Taxonomy" id="2212470"/>
    <lineage>
        <taxon>Bacteria</taxon>
        <taxon>Candidatus Eiseniibacteriota</taxon>
    </lineage>
</organism>
<dbReference type="GO" id="GO:0006302">
    <property type="term" value="P:double-strand break repair"/>
    <property type="evidence" value="ECO:0007669"/>
    <property type="project" value="TreeGrafter"/>
</dbReference>
<evidence type="ECO:0000256" key="14">
    <source>
        <dbReference type="ARBA" id="ARBA00049244"/>
    </source>
</evidence>
<dbReference type="PANTHER" id="PTHR10133:SF27">
    <property type="entry name" value="DNA POLYMERASE NU"/>
    <property type="match status" value="1"/>
</dbReference>
<dbReference type="Pfam" id="PF00476">
    <property type="entry name" value="DNA_pol_A"/>
    <property type="match status" value="1"/>
</dbReference>
<dbReference type="GO" id="GO:0003887">
    <property type="term" value="F:DNA-directed DNA polymerase activity"/>
    <property type="evidence" value="ECO:0007669"/>
    <property type="project" value="UniProtKB-UniRule"/>
</dbReference>
<keyword evidence="10 16" id="KW-0269">Exonuclease</keyword>
<dbReference type="InterPro" id="IPR029060">
    <property type="entry name" value="PIN-like_dom_sf"/>
</dbReference>
<protein>
    <recommendedName>
        <fullName evidence="3 15">DNA polymerase I</fullName>
        <ecNumber evidence="2 15">2.7.7.7</ecNumber>
    </recommendedName>
</protein>
<dbReference type="InterPro" id="IPR043502">
    <property type="entry name" value="DNA/RNA_pol_sf"/>
</dbReference>
<dbReference type="EMBL" id="VGIY01000182">
    <property type="protein sequence ID" value="MBM3317755.1"/>
    <property type="molecule type" value="Genomic_DNA"/>
</dbReference>
<evidence type="ECO:0000313" key="20">
    <source>
        <dbReference type="EMBL" id="MBM3317755.1"/>
    </source>
</evidence>
<keyword evidence="12 16" id="KW-0238">DNA-binding</keyword>
<evidence type="ECO:0000256" key="12">
    <source>
        <dbReference type="ARBA" id="ARBA00023125"/>
    </source>
</evidence>
<dbReference type="SUPFAM" id="SSF53098">
    <property type="entry name" value="Ribonuclease H-like"/>
    <property type="match status" value="1"/>
</dbReference>
<keyword evidence="13 16" id="KW-0234">DNA repair</keyword>
<dbReference type="SMART" id="SM00475">
    <property type="entry name" value="53EXOc"/>
    <property type="match status" value="1"/>
</dbReference>
<evidence type="ECO:0000256" key="13">
    <source>
        <dbReference type="ARBA" id="ARBA00023204"/>
    </source>
</evidence>
<dbReference type="PRINTS" id="PR00868">
    <property type="entry name" value="DNAPOLI"/>
</dbReference>
<dbReference type="FunFam" id="1.10.150.20:FF:000003">
    <property type="entry name" value="DNA polymerase I"/>
    <property type="match status" value="1"/>
</dbReference>
<dbReference type="CDD" id="cd08637">
    <property type="entry name" value="DNA_pol_A_pol_I_C"/>
    <property type="match status" value="1"/>
</dbReference>
<keyword evidence="7" id="KW-0540">Nuclease</keyword>
<feature type="domain" description="DNA-directed DNA polymerase family A palm" evidence="19">
    <location>
        <begin position="715"/>
        <end position="921"/>
    </location>
</feature>
<evidence type="ECO:0000256" key="9">
    <source>
        <dbReference type="ARBA" id="ARBA00022801"/>
    </source>
</evidence>
<proteinExistence type="inferred from homology"/>
<dbReference type="SUPFAM" id="SSF88723">
    <property type="entry name" value="PIN domain-like"/>
    <property type="match status" value="1"/>
</dbReference>
<evidence type="ECO:0000259" key="18">
    <source>
        <dbReference type="SMART" id="SM00475"/>
    </source>
</evidence>